<dbReference type="STRING" id="348780.NP_1892A"/>
<protein>
    <submittedName>
        <fullName evidence="3">UspA domain protein</fullName>
    </submittedName>
</protein>
<dbReference type="Proteomes" id="UP000002698">
    <property type="component" value="Chromosome"/>
</dbReference>
<dbReference type="CDD" id="cd00293">
    <property type="entry name" value="USP-like"/>
    <property type="match status" value="2"/>
</dbReference>
<reference evidence="3 4" key="1">
    <citation type="journal article" date="2005" name="Genome Res.">
        <title>Living with two extremes: conclusions from the genome sequence of Natronomonas pharaonis.</title>
        <authorList>
            <person name="Falb M."/>
            <person name="Pfeiffer F."/>
            <person name="Palm P."/>
            <person name="Rodewald K."/>
            <person name="Hickmann V."/>
            <person name="Tittor J."/>
            <person name="Oesterhelt D."/>
        </authorList>
    </citation>
    <scope>NUCLEOTIDE SEQUENCE [LARGE SCALE GENOMIC DNA]</scope>
    <source>
        <strain evidence="4">ATCC 35678 / DSM 2160 / CIP 103997 / JCM 8858 / NBRC 14720 / NCIMB 2260 / Gabara</strain>
    </source>
</reference>
<dbReference type="EMBL" id="CR936257">
    <property type="protein sequence ID" value="CAI49037.1"/>
    <property type="molecule type" value="Genomic_DNA"/>
</dbReference>
<evidence type="ECO:0000259" key="2">
    <source>
        <dbReference type="Pfam" id="PF00582"/>
    </source>
</evidence>
<dbReference type="OrthoDB" id="14880at2157"/>
<comment type="similarity">
    <text evidence="1">Belongs to the universal stress protein A family.</text>
</comment>
<dbReference type="RefSeq" id="WP_011322669.1">
    <property type="nucleotide sequence ID" value="NC_007426.1"/>
</dbReference>
<feature type="domain" description="UspA" evidence="2">
    <location>
        <begin position="146"/>
        <end position="268"/>
    </location>
</feature>
<name>A0A1U7EVI8_NATPD</name>
<dbReference type="AlphaFoldDB" id="A0A1U7EVI8"/>
<dbReference type="EnsemblBacteria" id="CAI49037">
    <property type="protein sequence ID" value="CAI49037"/>
    <property type="gene ID" value="NP_1892A"/>
</dbReference>
<dbReference type="InterPro" id="IPR014729">
    <property type="entry name" value="Rossmann-like_a/b/a_fold"/>
</dbReference>
<dbReference type="Gene3D" id="3.40.50.620">
    <property type="entry name" value="HUPs"/>
    <property type="match status" value="2"/>
</dbReference>
<organism evidence="3 4">
    <name type="scientific">Natronomonas pharaonis (strain ATCC 35678 / DSM 2160 / CIP 103997 / JCM 8858 / NBRC 14720 / NCIMB 2260 / Gabara)</name>
    <name type="common">Halobacterium pharaonis</name>
    <dbReference type="NCBI Taxonomy" id="348780"/>
    <lineage>
        <taxon>Archaea</taxon>
        <taxon>Methanobacteriati</taxon>
        <taxon>Methanobacteriota</taxon>
        <taxon>Stenosarchaea group</taxon>
        <taxon>Halobacteria</taxon>
        <taxon>Halobacteriales</taxon>
        <taxon>Natronomonadaceae</taxon>
        <taxon>Natronomonas</taxon>
    </lineage>
</organism>
<dbReference type="PRINTS" id="PR01438">
    <property type="entry name" value="UNVRSLSTRESS"/>
</dbReference>
<accession>A0A1U7EVI8</accession>
<keyword evidence="4" id="KW-1185">Reference proteome</keyword>
<feature type="domain" description="UspA" evidence="2">
    <location>
        <begin position="2"/>
        <end position="137"/>
    </location>
</feature>
<evidence type="ECO:0000313" key="3">
    <source>
        <dbReference type="EMBL" id="CAI49037.1"/>
    </source>
</evidence>
<gene>
    <name evidence="3" type="ordered locus">NP_1892A</name>
</gene>
<dbReference type="InterPro" id="IPR006016">
    <property type="entry name" value="UspA"/>
</dbReference>
<proteinExistence type="inferred from homology"/>
<dbReference type="KEGG" id="nph:NP_1892A"/>
<dbReference type="InterPro" id="IPR006015">
    <property type="entry name" value="Universal_stress_UspA"/>
</dbReference>
<dbReference type="SUPFAM" id="SSF52402">
    <property type="entry name" value="Adenine nucleotide alpha hydrolases-like"/>
    <property type="match status" value="2"/>
</dbReference>
<dbReference type="PANTHER" id="PTHR46268:SF24">
    <property type="entry name" value="UNIVERSAL STRESS PROTEIN"/>
    <property type="match status" value="1"/>
</dbReference>
<dbReference type="PANTHER" id="PTHR46268">
    <property type="entry name" value="STRESS RESPONSE PROTEIN NHAX"/>
    <property type="match status" value="1"/>
</dbReference>
<evidence type="ECO:0000313" key="4">
    <source>
        <dbReference type="Proteomes" id="UP000002698"/>
    </source>
</evidence>
<dbReference type="Pfam" id="PF00582">
    <property type="entry name" value="Usp"/>
    <property type="match status" value="2"/>
</dbReference>
<dbReference type="GeneID" id="3701294"/>
<dbReference type="HOGENOM" id="CLU_049301_2_1_2"/>
<evidence type="ECO:0000256" key="1">
    <source>
        <dbReference type="ARBA" id="ARBA00008791"/>
    </source>
</evidence>
<sequence length="273" mass="27881">MHVLVPLDGNAPAEAALEYALAAFPDAAVTAVCVVGVVDSAAAADQLPEDRRAEYDRAVADAEAVLDDAAARADGRQLTTEVIYGPPSEAIPDYAADVNADRIVMGEHGQAGASDILLGSVAENVVRNAPVPVTVVRGADAAGVEQQILVGVDGSPLSTAALREAVTAHDPDRVRVLTVVESDGDGPDDNAAAERLLETTIGAVDTEAADIETVVRDGDPADALVDAAATADHVVVGSHGRTGIDRLTLGSVAEAVVRNAPVTVTVVHERQVD</sequence>
<dbReference type="eggNOG" id="arCOG00449">
    <property type="taxonomic scope" value="Archaea"/>
</dbReference>